<evidence type="ECO:0000313" key="1">
    <source>
        <dbReference type="EMBL" id="VWD44401.1"/>
    </source>
</evidence>
<proteinExistence type="predicted"/>
<dbReference type="EMBL" id="CABVQI010000033">
    <property type="protein sequence ID" value="VWD44401.1"/>
    <property type="molecule type" value="Genomic_DNA"/>
</dbReference>
<organism evidence="1 2">
    <name type="scientific">Burkholderia lata (strain ATCC 17760 / DSM 23089 / LMG 22485 / NCIMB 9086 / R18194 / 383)</name>
    <dbReference type="NCBI Taxonomy" id="482957"/>
    <lineage>
        <taxon>Bacteria</taxon>
        <taxon>Pseudomonadati</taxon>
        <taxon>Pseudomonadota</taxon>
        <taxon>Betaproteobacteria</taxon>
        <taxon>Burkholderiales</taxon>
        <taxon>Burkholderiaceae</taxon>
        <taxon>Burkholderia</taxon>
        <taxon>Burkholderia cepacia complex</taxon>
    </lineage>
</organism>
<gene>
    <name evidence="1" type="ORF">BLA18112_07018</name>
</gene>
<protein>
    <submittedName>
        <fullName evidence="1">Uncharacterized protein</fullName>
    </submittedName>
</protein>
<name>A0A6P3AAP5_BURL3</name>
<accession>A0A6P3AAP5</accession>
<dbReference type="Proteomes" id="UP000494274">
    <property type="component" value="Unassembled WGS sequence"/>
</dbReference>
<dbReference type="AlphaFoldDB" id="A0A6P3AAP5"/>
<sequence>MDEPVDRMACEVRQRVAIGDADVRQAYGLSWMFVCSFAGLLARVSDDAQCHRLCMAARGAFGQDAGVRIDHPAAVL</sequence>
<reference evidence="1 2" key="1">
    <citation type="submission" date="2019-09" db="EMBL/GenBank/DDBJ databases">
        <authorList>
            <person name="Depoorter E."/>
        </authorList>
    </citation>
    <scope>NUCLEOTIDE SEQUENCE [LARGE SCALE GENOMIC DNA]</scope>
    <source>
        <strain evidence="1">R-18112</strain>
    </source>
</reference>
<evidence type="ECO:0000313" key="2">
    <source>
        <dbReference type="Proteomes" id="UP000494274"/>
    </source>
</evidence>